<sequence length="353" mass="37595">MGAADTLSRARERIERLAGATSDAAQYRSAVLRELSGVLAFDAHVWVLTDPQTAVGAAPHARVPAHGELPRLIRYKYLTELNRWTALADAGIAATSLLRASAGEPERSLLWREVLRAYAVLDVASLVLADSRGCWGFLDLWRSGEAVPFTPRELAFLASLAPGMTRAIRARQAATFTSIPAAATEPRGPVLLLLDDALVVQSQTPAAEAWLGALVPSSDGGAVVPASVYNVAAQLLAVEAGVDAHEPLARVHLSAGTWLTVRAGRVGEQIAVSLDPSSPAERLDLFAAAHALSARERTVLELLAAGADTRTIAERMYVSELTVQDHCTAIFAKASVHNRRSLLARILGTRELS</sequence>
<protein>
    <submittedName>
        <fullName evidence="5">Regulatory LuxR family protein</fullName>
    </submittedName>
</protein>
<dbReference type="Proteomes" id="UP000291483">
    <property type="component" value="Unassembled WGS sequence"/>
</dbReference>
<dbReference type="GO" id="GO:0006355">
    <property type="term" value="P:regulation of DNA-templated transcription"/>
    <property type="evidence" value="ECO:0007669"/>
    <property type="project" value="InterPro"/>
</dbReference>
<dbReference type="AlphaFoldDB" id="A0A4Q8AKL2"/>
<keyword evidence="6" id="KW-1185">Reference proteome</keyword>
<name>A0A4Q8AKL2_9MICO</name>
<dbReference type="EMBL" id="SHLC01000001">
    <property type="protein sequence ID" value="RZU65057.1"/>
    <property type="molecule type" value="Genomic_DNA"/>
</dbReference>
<dbReference type="PANTHER" id="PTHR44688:SF16">
    <property type="entry name" value="DNA-BINDING TRANSCRIPTIONAL ACTIVATOR DEVR_DOSR"/>
    <property type="match status" value="1"/>
</dbReference>
<dbReference type="InterPro" id="IPR016032">
    <property type="entry name" value="Sig_transdc_resp-reg_C-effctor"/>
</dbReference>
<evidence type="ECO:0000256" key="2">
    <source>
        <dbReference type="ARBA" id="ARBA00023125"/>
    </source>
</evidence>
<dbReference type="SMART" id="SM00421">
    <property type="entry name" value="HTH_LUXR"/>
    <property type="match status" value="1"/>
</dbReference>
<dbReference type="PROSITE" id="PS00622">
    <property type="entry name" value="HTH_LUXR_1"/>
    <property type="match status" value="1"/>
</dbReference>
<dbReference type="Gene3D" id="1.10.10.10">
    <property type="entry name" value="Winged helix-like DNA-binding domain superfamily/Winged helix DNA-binding domain"/>
    <property type="match status" value="1"/>
</dbReference>
<comment type="caution">
    <text evidence="5">The sequence shown here is derived from an EMBL/GenBank/DDBJ whole genome shotgun (WGS) entry which is preliminary data.</text>
</comment>
<proteinExistence type="predicted"/>
<evidence type="ECO:0000313" key="5">
    <source>
        <dbReference type="EMBL" id="RZU65057.1"/>
    </source>
</evidence>
<dbReference type="PANTHER" id="PTHR44688">
    <property type="entry name" value="DNA-BINDING TRANSCRIPTIONAL ACTIVATOR DEVR_DOSR"/>
    <property type="match status" value="1"/>
</dbReference>
<dbReference type="RefSeq" id="WP_130505461.1">
    <property type="nucleotide sequence ID" value="NZ_SHLC01000001.1"/>
</dbReference>
<reference evidence="5 6" key="1">
    <citation type="submission" date="2019-02" db="EMBL/GenBank/DDBJ databases">
        <title>Sequencing the genomes of 1000 actinobacteria strains.</title>
        <authorList>
            <person name="Klenk H.-P."/>
        </authorList>
    </citation>
    <scope>NUCLEOTIDE SEQUENCE [LARGE SCALE GENOMIC DNA]</scope>
    <source>
        <strain evidence="5 6">DSM 18319</strain>
    </source>
</reference>
<gene>
    <name evidence="5" type="ORF">EV379_1376</name>
</gene>
<dbReference type="OrthoDB" id="9815744at2"/>
<evidence type="ECO:0000256" key="3">
    <source>
        <dbReference type="ARBA" id="ARBA00023163"/>
    </source>
</evidence>
<dbReference type="Pfam" id="PF00196">
    <property type="entry name" value="GerE"/>
    <property type="match status" value="1"/>
</dbReference>
<evidence type="ECO:0000259" key="4">
    <source>
        <dbReference type="PROSITE" id="PS50043"/>
    </source>
</evidence>
<evidence type="ECO:0000313" key="6">
    <source>
        <dbReference type="Proteomes" id="UP000291483"/>
    </source>
</evidence>
<dbReference type="InterPro" id="IPR000792">
    <property type="entry name" value="Tscrpt_reg_LuxR_C"/>
</dbReference>
<accession>A0A4Q8AKL2</accession>
<dbReference type="InterPro" id="IPR036388">
    <property type="entry name" value="WH-like_DNA-bd_sf"/>
</dbReference>
<dbReference type="PRINTS" id="PR00038">
    <property type="entry name" value="HTHLUXR"/>
</dbReference>
<keyword evidence="2" id="KW-0238">DNA-binding</keyword>
<keyword evidence="3" id="KW-0804">Transcription</keyword>
<evidence type="ECO:0000256" key="1">
    <source>
        <dbReference type="ARBA" id="ARBA00023015"/>
    </source>
</evidence>
<feature type="domain" description="HTH luxR-type" evidence="4">
    <location>
        <begin position="285"/>
        <end position="350"/>
    </location>
</feature>
<keyword evidence="1" id="KW-0805">Transcription regulation</keyword>
<dbReference type="GO" id="GO:0003677">
    <property type="term" value="F:DNA binding"/>
    <property type="evidence" value="ECO:0007669"/>
    <property type="project" value="UniProtKB-KW"/>
</dbReference>
<dbReference type="SUPFAM" id="SSF46894">
    <property type="entry name" value="C-terminal effector domain of the bipartite response regulators"/>
    <property type="match status" value="1"/>
</dbReference>
<organism evidence="5 6">
    <name type="scientific">Microterricola gilva</name>
    <dbReference type="NCBI Taxonomy" id="393267"/>
    <lineage>
        <taxon>Bacteria</taxon>
        <taxon>Bacillati</taxon>
        <taxon>Actinomycetota</taxon>
        <taxon>Actinomycetes</taxon>
        <taxon>Micrococcales</taxon>
        <taxon>Microbacteriaceae</taxon>
        <taxon>Microterricola</taxon>
    </lineage>
</organism>
<dbReference type="CDD" id="cd06170">
    <property type="entry name" value="LuxR_C_like"/>
    <property type="match status" value="1"/>
</dbReference>
<dbReference type="PROSITE" id="PS50043">
    <property type="entry name" value="HTH_LUXR_2"/>
    <property type="match status" value="1"/>
</dbReference>